<gene>
    <name evidence="2" type="ORF">HNP73_001344</name>
</gene>
<dbReference type="EMBL" id="JACHFM010000001">
    <property type="protein sequence ID" value="MBB5221423.1"/>
    <property type="molecule type" value="Genomic_DNA"/>
</dbReference>
<evidence type="ECO:0008006" key="4">
    <source>
        <dbReference type="Google" id="ProtNLM"/>
    </source>
</evidence>
<evidence type="ECO:0000313" key="2">
    <source>
        <dbReference type="EMBL" id="MBB5221423.1"/>
    </source>
</evidence>
<dbReference type="Proteomes" id="UP000549457">
    <property type="component" value="Unassembled WGS sequence"/>
</dbReference>
<keyword evidence="3" id="KW-1185">Reference proteome</keyword>
<proteinExistence type="predicted"/>
<organism evidence="2 3">
    <name type="scientific">Amaricoccus macauensis</name>
    <dbReference type="NCBI Taxonomy" id="57001"/>
    <lineage>
        <taxon>Bacteria</taxon>
        <taxon>Pseudomonadati</taxon>
        <taxon>Pseudomonadota</taxon>
        <taxon>Alphaproteobacteria</taxon>
        <taxon>Rhodobacterales</taxon>
        <taxon>Paracoccaceae</taxon>
        <taxon>Amaricoccus</taxon>
    </lineage>
</organism>
<feature type="region of interest" description="Disordered" evidence="1">
    <location>
        <begin position="104"/>
        <end position="128"/>
    </location>
</feature>
<feature type="region of interest" description="Disordered" evidence="1">
    <location>
        <begin position="140"/>
        <end position="172"/>
    </location>
</feature>
<comment type="caution">
    <text evidence="2">The sequence shown here is derived from an EMBL/GenBank/DDBJ whole genome shotgun (WGS) entry which is preliminary data.</text>
</comment>
<dbReference type="RefSeq" id="WP_184147792.1">
    <property type="nucleotide sequence ID" value="NZ_JACHFM010000001.1"/>
</dbReference>
<name>A0A840SPW8_9RHOB</name>
<evidence type="ECO:0000313" key="3">
    <source>
        <dbReference type="Proteomes" id="UP000549457"/>
    </source>
</evidence>
<sequence length="172" mass="19141">MTSYDYKVVPAPRRARKIKGVKRPEELFAMTLAEAINEVARQGWEYVCTESLVAEGAGGWFRRGSSTDHTVMVFRRERETLGPRLAAGAAAGAGTGYQELLRTPEPAQAVGRERQGERPAPAERPVDRAVERVVVDRLQSTLRHHPVRLEPMLDDELPPRRPGPRLGPAEQP</sequence>
<reference evidence="2 3" key="1">
    <citation type="submission" date="2020-08" db="EMBL/GenBank/DDBJ databases">
        <title>Genomic Encyclopedia of Type Strains, Phase IV (KMG-IV): sequencing the most valuable type-strain genomes for metagenomic binning, comparative biology and taxonomic classification.</title>
        <authorList>
            <person name="Goeker M."/>
        </authorList>
    </citation>
    <scope>NUCLEOTIDE SEQUENCE [LARGE SCALE GENOMIC DNA]</scope>
    <source>
        <strain evidence="2 3">DSM 101730</strain>
    </source>
</reference>
<feature type="compositionally biased region" description="Basic and acidic residues" evidence="1">
    <location>
        <begin position="111"/>
        <end position="128"/>
    </location>
</feature>
<protein>
    <recommendedName>
        <fullName evidence="4">DUF4177 domain-containing protein</fullName>
    </recommendedName>
</protein>
<evidence type="ECO:0000256" key="1">
    <source>
        <dbReference type="SAM" id="MobiDB-lite"/>
    </source>
</evidence>
<dbReference type="AlphaFoldDB" id="A0A840SPW8"/>
<accession>A0A840SPW8</accession>